<dbReference type="Proteomes" id="UP000887013">
    <property type="component" value="Unassembled WGS sequence"/>
</dbReference>
<dbReference type="EMBL" id="BMAW01000086">
    <property type="protein sequence ID" value="GFS67328.1"/>
    <property type="molecule type" value="Genomic_DNA"/>
</dbReference>
<reference evidence="1" key="1">
    <citation type="submission" date="2020-08" db="EMBL/GenBank/DDBJ databases">
        <title>Multicomponent nature underlies the extraordinary mechanical properties of spider dragline silk.</title>
        <authorList>
            <person name="Kono N."/>
            <person name="Nakamura H."/>
            <person name="Mori M."/>
            <person name="Yoshida Y."/>
            <person name="Ohtoshi R."/>
            <person name="Malay A.D."/>
            <person name="Moran D.A.P."/>
            <person name="Tomita M."/>
            <person name="Numata K."/>
            <person name="Arakawa K."/>
        </authorList>
    </citation>
    <scope>NUCLEOTIDE SEQUENCE</scope>
</reference>
<organism evidence="1 2">
    <name type="scientific">Nephila pilipes</name>
    <name type="common">Giant wood spider</name>
    <name type="synonym">Nephila maculata</name>
    <dbReference type="NCBI Taxonomy" id="299642"/>
    <lineage>
        <taxon>Eukaryota</taxon>
        <taxon>Metazoa</taxon>
        <taxon>Ecdysozoa</taxon>
        <taxon>Arthropoda</taxon>
        <taxon>Chelicerata</taxon>
        <taxon>Arachnida</taxon>
        <taxon>Araneae</taxon>
        <taxon>Araneomorphae</taxon>
        <taxon>Entelegynae</taxon>
        <taxon>Araneoidea</taxon>
        <taxon>Nephilidae</taxon>
        <taxon>Nephila</taxon>
    </lineage>
</organism>
<evidence type="ECO:0000313" key="2">
    <source>
        <dbReference type="Proteomes" id="UP000887013"/>
    </source>
</evidence>
<evidence type="ECO:0000313" key="1">
    <source>
        <dbReference type="EMBL" id="GFS67328.1"/>
    </source>
</evidence>
<dbReference type="OrthoDB" id="5419617at2759"/>
<protein>
    <submittedName>
        <fullName evidence="1">Uncharacterized protein</fullName>
    </submittedName>
</protein>
<proteinExistence type="predicted"/>
<gene>
    <name evidence="1" type="ORF">NPIL_608621</name>
</gene>
<name>A0A8X6MLH3_NEPPI</name>
<accession>A0A8X6MLH3</accession>
<keyword evidence="2" id="KW-1185">Reference proteome</keyword>
<comment type="caution">
    <text evidence="1">The sequence shown here is derived from an EMBL/GenBank/DDBJ whole genome shotgun (WGS) entry which is preliminary data.</text>
</comment>
<sequence>MATHPKNLENLQLKTKKEAVVHFRLKTGDDWLGEHLNRIGILDTNICPICKSRKINSDHPLNCTGLDRVAQEQEDLIRRSWETRNLMD</sequence>
<dbReference type="AlphaFoldDB" id="A0A8X6MLH3"/>